<dbReference type="GO" id="GO:0031072">
    <property type="term" value="F:heat shock protein binding"/>
    <property type="evidence" value="ECO:0007669"/>
    <property type="project" value="TreeGrafter"/>
</dbReference>
<dbReference type="GO" id="GO:0051082">
    <property type="term" value="F:unfolded protein binding"/>
    <property type="evidence" value="ECO:0007669"/>
    <property type="project" value="TreeGrafter"/>
</dbReference>
<dbReference type="GO" id="GO:0019901">
    <property type="term" value="F:protein kinase binding"/>
    <property type="evidence" value="ECO:0007669"/>
    <property type="project" value="InterPro"/>
</dbReference>
<dbReference type="InterPro" id="IPR013873">
    <property type="entry name" value="Cdc37_C"/>
</dbReference>
<evidence type="ECO:0000256" key="5">
    <source>
        <dbReference type="ARBA" id="ARBA00031396"/>
    </source>
</evidence>
<dbReference type="InterPro" id="IPR038189">
    <property type="entry name" value="Cdc37_Hsp90-bd_sf"/>
</dbReference>
<evidence type="ECO:0000256" key="7">
    <source>
        <dbReference type="SAM" id="MobiDB-lite"/>
    </source>
</evidence>
<evidence type="ECO:0000256" key="1">
    <source>
        <dbReference type="ARBA" id="ARBA00004496"/>
    </source>
</evidence>
<dbReference type="Proteomes" id="UP001212841">
    <property type="component" value="Unassembled WGS sequence"/>
</dbReference>
<dbReference type="Gene3D" id="1.20.58.610">
    <property type="entry name" value="Cdc37, Hsp90 binding domain"/>
    <property type="match status" value="1"/>
</dbReference>
<dbReference type="GO" id="GO:0051087">
    <property type="term" value="F:protein-folding chaperone binding"/>
    <property type="evidence" value="ECO:0007669"/>
    <property type="project" value="TreeGrafter"/>
</dbReference>
<dbReference type="Pfam" id="PF03234">
    <property type="entry name" value="CDC37_N"/>
    <property type="match status" value="1"/>
</dbReference>
<feature type="domain" description="Cdc37 N-terminal" evidence="10">
    <location>
        <begin position="8"/>
        <end position="206"/>
    </location>
</feature>
<evidence type="ECO:0000259" key="10">
    <source>
        <dbReference type="SMART" id="SM01071"/>
    </source>
</evidence>
<comment type="caution">
    <text evidence="11">The sequence shown here is derived from an EMBL/GenBank/DDBJ whole genome shotgun (WGS) entry which is preliminary data.</text>
</comment>
<dbReference type="InterPro" id="IPR013874">
    <property type="entry name" value="Cdc37_Hsp90-bd"/>
</dbReference>
<gene>
    <name evidence="11" type="primary">CDC37</name>
    <name evidence="11" type="ORF">HK097_003065</name>
</gene>
<keyword evidence="12" id="KW-1185">Reference proteome</keyword>
<dbReference type="GO" id="GO:0005737">
    <property type="term" value="C:cytoplasm"/>
    <property type="evidence" value="ECO:0007669"/>
    <property type="project" value="UniProtKB-SubCell"/>
</dbReference>
<feature type="coiled-coil region" evidence="6">
    <location>
        <begin position="360"/>
        <end position="387"/>
    </location>
</feature>
<dbReference type="PANTHER" id="PTHR12800">
    <property type="entry name" value="CDC37-RELATED"/>
    <property type="match status" value="1"/>
</dbReference>
<evidence type="ECO:0000256" key="4">
    <source>
        <dbReference type="ARBA" id="ARBA00023186"/>
    </source>
</evidence>
<dbReference type="SUPFAM" id="SSF101391">
    <property type="entry name" value="Hsp90 co-chaperone CDC37"/>
    <property type="match status" value="1"/>
</dbReference>
<feature type="region of interest" description="Disordered" evidence="7">
    <location>
        <begin position="231"/>
        <end position="253"/>
    </location>
</feature>
<evidence type="ECO:0000256" key="6">
    <source>
        <dbReference type="SAM" id="Coils"/>
    </source>
</evidence>
<dbReference type="SMART" id="SM01070">
    <property type="entry name" value="CDC37_M"/>
    <property type="match status" value="1"/>
</dbReference>
<evidence type="ECO:0000313" key="12">
    <source>
        <dbReference type="Proteomes" id="UP001212841"/>
    </source>
</evidence>
<feature type="domain" description="Cdc37 C-terminal" evidence="8">
    <location>
        <begin position="398"/>
        <end position="468"/>
    </location>
</feature>
<dbReference type="InterPro" id="IPR013855">
    <property type="entry name" value="Cdc37_N_dom"/>
</dbReference>
<evidence type="ECO:0000259" key="9">
    <source>
        <dbReference type="SMART" id="SM01070"/>
    </source>
</evidence>
<dbReference type="PANTHER" id="PTHR12800:SF4">
    <property type="entry name" value="HSP90 CO-CHAPERONE CDC37"/>
    <property type="match status" value="1"/>
</dbReference>
<keyword evidence="6" id="KW-0175">Coiled coil</keyword>
<protein>
    <recommendedName>
        <fullName evidence="5">Hsp90 chaperone protein kinase-targeting subunit</fullName>
    </recommendedName>
</protein>
<reference evidence="11" key="1">
    <citation type="submission" date="2020-05" db="EMBL/GenBank/DDBJ databases">
        <title>Phylogenomic resolution of chytrid fungi.</title>
        <authorList>
            <person name="Stajich J.E."/>
            <person name="Amses K."/>
            <person name="Simmons R."/>
            <person name="Seto K."/>
            <person name="Myers J."/>
            <person name="Bonds A."/>
            <person name="Quandt C.A."/>
            <person name="Barry K."/>
            <person name="Liu P."/>
            <person name="Grigoriev I."/>
            <person name="Longcore J.E."/>
            <person name="James T.Y."/>
        </authorList>
    </citation>
    <scope>NUCLEOTIDE SEQUENCE</scope>
    <source>
        <strain evidence="11">JEL0318</strain>
    </source>
</reference>
<dbReference type="GO" id="GO:0006457">
    <property type="term" value="P:protein folding"/>
    <property type="evidence" value="ECO:0007669"/>
    <property type="project" value="TreeGrafter"/>
</dbReference>
<feature type="domain" description="Cdc37 Hsp90 binding" evidence="9">
    <location>
        <begin position="204"/>
        <end position="378"/>
    </location>
</feature>
<sequence length="468" mass="52853">MPVGKSSDYSKWDKLELSDDDDFECHPNVDKASMVRWRQAKTHSDRRARKDKLTALNAETSTNAHLVATLATLSNLPQSSSVPSLLSHLESLQHEYTHASTKLKHDYDASQMVDRDARWGPPEADPFVEKRLKLGDLVKEVILGVSSLSADAPKDEMVNKLETAIKAVTAKIYVRQKAVDEEVRREEEEAKKKVTSEDIKEGFNKTILAKDKPKSTPAPSKSTSKVIETIHTPASTTTQPHLPTPDPEDDDDADVPEKITNPHLEKLSHTTSIDDAYKHLRSHPELTTQKYCDELLAEGFRREMEGKKTEAQNAIKNALLLQYCGLLGQDGINTFFTRLNTNPPAREMYMKDVSDTYGRIEARVATLKKESQQREEAEQEMYRQRLQAALQPDGSLALPVPEGEAEDSEARRRAEVFKDLPRDFQEALLLSDVDRMNDYFNSLGSEEAEKVVKRLTEVNLLELEVEEE</sequence>
<dbReference type="EMBL" id="JADGJD010000017">
    <property type="protein sequence ID" value="KAJ3056905.1"/>
    <property type="molecule type" value="Genomic_DNA"/>
</dbReference>
<keyword evidence="4" id="KW-0143">Chaperone</keyword>
<proteinExistence type="inferred from homology"/>
<dbReference type="GO" id="GO:0050821">
    <property type="term" value="P:protein stabilization"/>
    <property type="evidence" value="ECO:0007669"/>
    <property type="project" value="TreeGrafter"/>
</dbReference>
<evidence type="ECO:0000313" key="11">
    <source>
        <dbReference type="EMBL" id="KAJ3056905.1"/>
    </source>
</evidence>
<evidence type="ECO:0000259" key="8">
    <source>
        <dbReference type="SMART" id="SM01069"/>
    </source>
</evidence>
<name>A0AAD5X8J6_9FUNG</name>
<evidence type="ECO:0000256" key="2">
    <source>
        <dbReference type="ARBA" id="ARBA00006222"/>
    </source>
</evidence>
<keyword evidence="3" id="KW-0963">Cytoplasm</keyword>
<dbReference type="SMART" id="SM01069">
    <property type="entry name" value="CDC37_C"/>
    <property type="match status" value="1"/>
</dbReference>
<dbReference type="Pfam" id="PF08565">
    <property type="entry name" value="CDC37_M"/>
    <property type="match status" value="1"/>
</dbReference>
<dbReference type="SMART" id="SM01071">
    <property type="entry name" value="CDC37_N"/>
    <property type="match status" value="1"/>
</dbReference>
<comment type="subcellular location">
    <subcellularLocation>
        <location evidence="1">Cytoplasm</location>
    </subcellularLocation>
</comment>
<dbReference type="InterPro" id="IPR004918">
    <property type="entry name" value="Cdc37"/>
</dbReference>
<comment type="similarity">
    <text evidence="2">Belongs to the CDC37 family.</text>
</comment>
<dbReference type="AlphaFoldDB" id="A0AAD5X8J6"/>
<accession>A0AAD5X8J6</accession>
<organism evidence="11 12">
    <name type="scientific">Rhizophlyctis rosea</name>
    <dbReference type="NCBI Taxonomy" id="64517"/>
    <lineage>
        <taxon>Eukaryota</taxon>
        <taxon>Fungi</taxon>
        <taxon>Fungi incertae sedis</taxon>
        <taxon>Chytridiomycota</taxon>
        <taxon>Chytridiomycota incertae sedis</taxon>
        <taxon>Chytridiomycetes</taxon>
        <taxon>Rhizophlyctidales</taxon>
        <taxon>Rhizophlyctidaceae</taxon>
        <taxon>Rhizophlyctis</taxon>
    </lineage>
</organism>
<dbReference type="Pfam" id="PF08564">
    <property type="entry name" value="CDC37_C"/>
    <property type="match status" value="1"/>
</dbReference>
<evidence type="ECO:0000256" key="3">
    <source>
        <dbReference type="ARBA" id="ARBA00022490"/>
    </source>
</evidence>